<proteinExistence type="predicted"/>
<dbReference type="PANTHER" id="PTHR43233:SF1">
    <property type="entry name" value="FAMILY N-ACETYLTRANSFERASE, PUTATIVE (AFU_ORTHOLOGUE AFUA_6G03350)-RELATED"/>
    <property type="match status" value="1"/>
</dbReference>
<dbReference type="InterPro" id="IPR016181">
    <property type="entry name" value="Acyl_CoA_acyltransferase"/>
</dbReference>
<dbReference type="GO" id="GO:0016747">
    <property type="term" value="F:acyltransferase activity, transferring groups other than amino-acyl groups"/>
    <property type="evidence" value="ECO:0007669"/>
    <property type="project" value="InterPro"/>
</dbReference>
<reference evidence="3 4" key="2">
    <citation type="journal article" date="2013" name="Genome Announc.">
        <title>Genome Sequence of Growth-Improving Paenibacillus mucilaginosus Strain KNP414.</title>
        <authorList>
            <person name="Lu J.J."/>
            <person name="Wang J.F."/>
            <person name="Hu X.F."/>
        </authorList>
    </citation>
    <scope>NUCLEOTIDE SEQUENCE [LARGE SCALE GENOMIC DNA]</scope>
    <source>
        <strain evidence="3 4">KNP414</strain>
    </source>
</reference>
<dbReference type="Gene3D" id="3.40.630.30">
    <property type="match status" value="1"/>
</dbReference>
<evidence type="ECO:0000256" key="1">
    <source>
        <dbReference type="SAM" id="MobiDB-lite"/>
    </source>
</evidence>
<evidence type="ECO:0000313" key="4">
    <source>
        <dbReference type="Proteomes" id="UP000006620"/>
    </source>
</evidence>
<organism evidence="3 4">
    <name type="scientific">Paenibacillus mucilaginosus (strain KNP414)</name>
    <dbReference type="NCBI Taxonomy" id="1036673"/>
    <lineage>
        <taxon>Bacteria</taxon>
        <taxon>Bacillati</taxon>
        <taxon>Bacillota</taxon>
        <taxon>Bacilli</taxon>
        <taxon>Bacillales</taxon>
        <taxon>Paenibacillaceae</taxon>
        <taxon>Paenibacillus</taxon>
    </lineage>
</organism>
<feature type="domain" description="N-acetyltransferase" evidence="2">
    <location>
        <begin position="9"/>
        <end position="145"/>
    </location>
</feature>
<dbReference type="KEGG" id="pms:KNP414_02310"/>
<dbReference type="PANTHER" id="PTHR43233">
    <property type="entry name" value="FAMILY N-ACETYLTRANSFERASE, PUTATIVE (AFU_ORTHOLOGUE AFUA_6G03350)-RELATED"/>
    <property type="match status" value="1"/>
</dbReference>
<dbReference type="InterPro" id="IPR000182">
    <property type="entry name" value="GNAT_dom"/>
</dbReference>
<dbReference type="EMBL" id="CP002869">
    <property type="protein sequence ID" value="AEI40871.1"/>
    <property type="molecule type" value="Genomic_DNA"/>
</dbReference>
<dbReference type="CDD" id="cd04301">
    <property type="entry name" value="NAT_SF"/>
    <property type="match status" value="1"/>
</dbReference>
<gene>
    <name evidence="3" type="ordered locus">KNP414_02310</name>
</gene>
<dbReference type="AlphaFoldDB" id="F8F7W7"/>
<protein>
    <submittedName>
        <fullName evidence="3">GCN5-related N-acetyltransferase</fullName>
    </submittedName>
</protein>
<dbReference type="PROSITE" id="PS51186">
    <property type="entry name" value="GNAT"/>
    <property type="match status" value="1"/>
</dbReference>
<dbReference type="SUPFAM" id="SSF55729">
    <property type="entry name" value="Acyl-CoA N-acyltransferases (Nat)"/>
    <property type="match status" value="1"/>
</dbReference>
<accession>F8F7W7</accession>
<dbReference type="Pfam" id="PF13508">
    <property type="entry name" value="Acetyltransf_7"/>
    <property type="match status" value="1"/>
</dbReference>
<dbReference type="HOGENOM" id="CLU_086503_7_1_9"/>
<evidence type="ECO:0000313" key="3">
    <source>
        <dbReference type="EMBL" id="AEI40871.1"/>
    </source>
</evidence>
<dbReference type="RefSeq" id="WP_013916032.1">
    <property type="nucleotide sequence ID" value="NC_015690.1"/>
</dbReference>
<name>F8F7W7_PAEMK</name>
<feature type="region of interest" description="Disordered" evidence="1">
    <location>
        <begin position="145"/>
        <end position="166"/>
    </location>
</feature>
<dbReference type="Proteomes" id="UP000006620">
    <property type="component" value="Chromosome"/>
</dbReference>
<evidence type="ECO:0000259" key="2">
    <source>
        <dbReference type="PROSITE" id="PS51186"/>
    </source>
</evidence>
<sequence>MEPAKEFEITVRRPTVAEHQMLWQAAGWGTVDSRMAEASLARSVHAVVAEAEGRVVGMGRIVGDGVMYFYIQDVAVLPGYRERGVGRAIMERLLAYIRANRYEQGLAFVGLFASPGKEGFYERFGFRDHSPGMTGMFLVMEDAAPAREDRETGGSGEENSEGRESP</sequence>
<dbReference type="PATRIC" id="fig|1036673.3.peg.2078"/>
<keyword evidence="3" id="KW-0808">Transferase</keyword>
<dbReference type="InterPro" id="IPR053144">
    <property type="entry name" value="Acetyltransferase_Butenolide"/>
</dbReference>
<reference evidence="4" key="1">
    <citation type="submission" date="2011-06" db="EMBL/GenBank/DDBJ databases">
        <title>Complete genome sequence of Paenibacillus mucilaginosus KNP414.</title>
        <authorList>
            <person name="Wang J."/>
            <person name="Hu S."/>
            <person name="Hu X."/>
            <person name="Zhang B."/>
            <person name="Dong D."/>
            <person name="Zhang S."/>
            <person name="Zhao K."/>
            <person name="Wu D."/>
        </authorList>
    </citation>
    <scope>NUCLEOTIDE SEQUENCE [LARGE SCALE GENOMIC DNA]</scope>
    <source>
        <strain evidence="4">KNP414</strain>
    </source>
</reference>